<proteinExistence type="predicted"/>
<dbReference type="AlphaFoldDB" id="A0A919NXP8"/>
<dbReference type="InterPro" id="IPR006311">
    <property type="entry name" value="TAT_signal"/>
</dbReference>
<comment type="caution">
    <text evidence="1">The sequence shown here is derived from an EMBL/GenBank/DDBJ whole genome shotgun (WGS) entry which is preliminary data.</text>
</comment>
<dbReference type="Proteomes" id="UP000623608">
    <property type="component" value="Unassembled WGS sequence"/>
</dbReference>
<keyword evidence="2" id="KW-1185">Reference proteome</keyword>
<evidence type="ECO:0000313" key="1">
    <source>
        <dbReference type="EMBL" id="GIF25841.1"/>
    </source>
</evidence>
<dbReference type="PROSITE" id="PS51318">
    <property type="entry name" value="TAT"/>
    <property type="match status" value="1"/>
</dbReference>
<accession>A0A919NXP8</accession>
<organism evidence="1 2">
    <name type="scientific">Paractinoplanes tereljensis</name>
    <dbReference type="NCBI Taxonomy" id="571912"/>
    <lineage>
        <taxon>Bacteria</taxon>
        <taxon>Bacillati</taxon>
        <taxon>Actinomycetota</taxon>
        <taxon>Actinomycetes</taxon>
        <taxon>Micromonosporales</taxon>
        <taxon>Micromonosporaceae</taxon>
        <taxon>Paractinoplanes</taxon>
    </lineage>
</organism>
<name>A0A919NXP8_9ACTN</name>
<gene>
    <name evidence="1" type="ORF">Ate02nite_85710</name>
</gene>
<dbReference type="RefSeq" id="WP_203813657.1">
    <property type="nucleotide sequence ID" value="NZ_BOMY01000054.1"/>
</dbReference>
<reference evidence="1" key="1">
    <citation type="submission" date="2021-01" db="EMBL/GenBank/DDBJ databases">
        <title>Whole genome shotgun sequence of Actinoplanes tereljensis NBRC 105297.</title>
        <authorList>
            <person name="Komaki H."/>
            <person name="Tamura T."/>
        </authorList>
    </citation>
    <scope>NUCLEOTIDE SEQUENCE</scope>
    <source>
        <strain evidence="1">NBRC 105297</strain>
    </source>
</reference>
<protein>
    <submittedName>
        <fullName evidence="1">Uncharacterized protein</fullName>
    </submittedName>
</protein>
<evidence type="ECO:0000313" key="2">
    <source>
        <dbReference type="Proteomes" id="UP000623608"/>
    </source>
</evidence>
<sequence length="91" mass="9302">MSRVRYGSRAQSRLSRRKVLTIAATAGVGVSVAGVAGLSLAGESEAKDDGQALVISVRDASKGTIDIFKGGSKKTVTNKKLAAELVKAAKA</sequence>
<dbReference type="EMBL" id="BOMY01000054">
    <property type="protein sequence ID" value="GIF25841.1"/>
    <property type="molecule type" value="Genomic_DNA"/>
</dbReference>